<accession>D4J503</accession>
<gene>
    <name evidence="1" type="ORF">CC1_05160</name>
</gene>
<evidence type="ECO:0000313" key="2">
    <source>
        <dbReference type="Proteomes" id="UP000008798"/>
    </source>
</evidence>
<reference evidence="1 2" key="1">
    <citation type="submission" date="2010-03" db="EMBL/GenBank/DDBJ databases">
        <title>The genome sequence of Coprococcus catus GD/7.</title>
        <authorList>
            <consortium name="metaHIT consortium -- http://www.metahit.eu/"/>
            <person name="Pajon A."/>
            <person name="Turner K."/>
            <person name="Parkhill J."/>
            <person name="Duncan S."/>
            <person name="Flint H."/>
        </authorList>
    </citation>
    <scope>NUCLEOTIDE SEQUENCE [LARGE SCALE GENOMIC DNA]</scope>
    <source>
        <strain evidence="1 2">GD/7</strain>
    </source>
</reference>
<name>D4J503_9FIRM</name>
<sequence length="22" mass="2548">MKSKQEAMQMTSPPVGKFYDMI</sequence>
<proteinExistence type="predicted"/>
<reference evidence="1 2" key="2">
    <citation type="submission" date="2010-03" db="EMBL/GenBank/DDBJ databases">
        <authorList>
            <person name="Pajon A."/>
        </authorList>
    </citation>
    <scope>NUCLEOTIDE SEQUENCE [LARGE SCALE GENOMIC DNA]</scope>
    <source>
        <strain evidence="1 2">GD/7</strain>
    </source>
</reference>
<dbReference type="Proteomes" id="UP000008798">
    <property type="component" value="Chromosome"/>
</dbReference>
<protein>
    <submittedName>
        <fullName evidence="1">Uncharacterized protein</fullName>
    </submittedName>
</protein>
<organism evidence="1 2">
    <name type="scientific">Coprococcus catus GD/7</name>
    <dbReference type="NCBI Taxonomy" id="717962"/>
    <lineage>
        <taxon>Bacteria</taxon>
        <taxon>Bacillati</taxon>
        <taxon>Bacillota</taxon>
        <taxon>Clostridia</taxon>
        <taxon>Lachnospirales</taxon>
        <taxon>Lachnospiraceae</taxon>
        <taxon>Coprococcus</taxon>
    </lineage>
</organism>
<dbReference type="HOGENOM" id="CLU_3424676_0_0_9"/>
<evidence type="ECO:0000313" key="1">
    <source>
        <dbReference type="EMBL" id="CBK79424.1"/>
    </source>
</evidence>
<dbReference type="EMBL" id="FP929038">
    <property type="protein sequence ID" value="CBK79424.1"/>
    <property type="molecule type" value="Genomic_DNA"/>
</dbReference>
<dbReference type="AlphaFoldDB" id="D4J503"/>
<dbReference type="KEGG" id="cct:CC1_05160"/>